<feature type="transmembrane region" description="Helical" evidence="1">
    <location>
        <begin position="40"/>
        <end position="59"/>
    </location>
</feature>
<dbReference type="RefSeq" id="WP_013700319.1">
    <property type="nucleotide sequence ID" value="NC_015385.1"/>
</dbReference>
<dbReference type="Gene3D" id="3.30.870.10">
    <property type="entry name" value="Endonuclease Chain A"/>
    <property type="match status" value="2"/>
</dbReference>
<evidence type="ECO:0000313" key="3">
    <source>
        <dbReference type="EMBL" id="AEB13008.1"/>
    </source>
</evidence>
<keyword evidence="1" id="KW-0472">Membrane</keyword>
<feature type="domain" description="PLD phosphodiesterase" evidence="2">
    <location>
        <begin position="426"/>
        <end position="453"/>
    </location>
</feature>
<dbReference type="InterPro" id="IPR001736">
    <property type="entry name" value="PLipase_D/transphosphatidylase"/>
</dbReference>
<dbReference type="GeneID" id="302997287"/>
<keyword evidence="1" id="KW-0812">Transmembrane</keyword>
<sequence length="513" mass="59547">MKKKLKLFKRFIYSRVVFCFLLLAMQICMYLFFIIKFSPYFFYFAGVNLILSFTFMAYLSNCEGKNEFKIAWLLPTMIFPLFGISLYIYTKMATRNARLKNKIEQSKIQTWKFVPKPTETKSAFPEISDLAFYLYESGNFPVYTDSDVEYFSCGEDFFPDFMQELKNAKEFIFLEFFIITPDDSWQKILEILKQKVTEGVEVRVLYDGIGSVLASTKVYHKYLASLGIKSKIYMPLTPVFNLQQNNRDHRKIAVIDGKISYTGGLNLANEYFNFGQNKFSYWKDSAVKIRGNATKTYTALFLQMWNLAKFPEKKFNKSYEKFFPAIKENSKEGLLIPYADNAYNEKDIAENICLYILSKATRNVCITTPYIIIDNQLKSALIFAASRGINVSLIVPSKPDHFLTFCIGKTFLKTLVENGVHVYLYLPGFIHSKLFTSDGKIATVGSINLDYRSLFHHFEDGLLIYKKSVIEKIQRDIELTKLSCKEMTLDDYKKLPLIVKMLGRIFRIFAPLV</sequence>
<reference evidence="3 4" key="1">
    <citation type="journal article" date="2011" name="Stand. Genomic Sci.">
        <title>Complete genome sequence of Treponema succinifaciens type strain (6091).</title>
        <authorList>
            <person name="Han C."/>
            <person name="Gronow S."/>
            <person name="Teshima H."/>
            <person name="Lapidus A."/>
            <person name="Nolan M."/>
            <person name="Lucas S."/>
            <person name="Hammon N."/>
            <person name="Deshpande S."/>
            <person name="Cheng J.F."/>
            <person name="Zeytun A."/>
            <person name="Tapia R."/>
            <person name="Goodwin L."/>
            <person name="Pitluck S."/>
            <person name="Liolios K."/>
            <person name="Pagani I."/>
            <person name="Ivanova N."/>
            <person name="Mavromatis K."/>
            <person name="Mikhailova N."/>
            <person name="Huntemann M."/>
            <person name="Pati A."/>
            <person name="Chen A."/>
            <person name="Palaniappan K."/>
            <person name="Land M."/>
            <person name="Hauser L."/>
            <person name="Brambilla E.M."/>
            <person name="Rohde M."/>
            <person name="Goker M."/>
            <person name="Woyke T."/>
            <person name="Bristow J."/>
            <person name="Eisen J.A."/>
            <person name="Markowitz V."/>
            <person name="Hugenholtz P."/>
            <person name="Kyrpides N.C."/>
            <person name="Klenk H.P."/>
            <person name="Detter J.C."/>
        </authorList>
    </citation>
    <scope>NUCLEOTIDE SEQUENCE [LARGE SCALE GENOMIC DNA]</scope>
    <source>
        <strain evidence="4">ATCC 33096 / DSM 2489 / 6091</strain>
    </source>
</reference>
<feature type="transmembrane region" description="Helical" evidence="1">
    <location>
        <begin position="71"/>
        <end position="89"/>
    </location>
</feature>
<dbReference type="GO" id="GO:0030572">
    <property type="term" value="F:phosphatidyltransferase activity"/>
    <property type="evidence" value="ECO:0007669"/>
    <property type="project" value="UniProtKB-ARBA"/>
</dbReference>
<dbReference type="Proteomes" id="UP000006852">
    <property type="component" value="Chromosome"/>
</dbReference>
<dbReference type="AlphaFoldDB" id="F2NU44"/>
<organism evidence="3 4">
    <name type="scientific">Treponema succinifaciens (strain ATCC 33096 / DSM 2489 / 6091)</name>
    <dbReference type="NCBI Taxonomy" id="869209"/>
    <lineage>
        <taxon>Bacteria</taxon>
        <taxon>Pseudomonadati</taxon>
        <taxon>Spirochaetota</taxon>
        <taxon>Spirochaetia</taxon>
        <taxon>Spirochaetales</taxon>
        <taxon>Treponemataceae</taxon>
        <taxon>Treponema</taxon>
    </lineage>
</organism>
<dbReference type="eggNOG" id="COG1502">
    <property type="taxonomic scope" value="Bacteria"/>
</dbReference>
<dbReference type="STRING" id="869209.Tresu_0038"/>
<dbReference type="PANTHER" id="PTHR21248:SF22">
    <property type="entry name" value="PHOSPHOLIPASE D"/>
    <property type="match status" value="1"/>
</dbReference>
<dbReference type="SUPFAM" id="SSF56024">
    <property type="entry name" value="Phospholipase D/nuclease"/>
    <property type="match status" value="2"/>
</dbReference>
<feature type="transmembrane region" description="Helical" evidence="1">
    <location>
        <begin position="12"/>
        <end position="34"/>
    </location>
</feature>
<protein>
    <submittedName>
        <fullName evidence="3">Phospholipase D/Transphosphatidylase</fullName>
    </submittedName>
</protein>
<name>F2NU44_TRES6</name>
<proteinExistence type="predicted"/>
<dbReference type="HOGENOM" id="CLU_038053_1_2_12"/>
<dbReference type="PANTHER" id="PTHR21248">
    <property type="entry name" value="CARDIOLIPIN SYNTHASE"/>
    <property type="match status" value="1"/>
</dbReference>
<evidence type="ECO:0000313" key="4">
    <source>
        <dbReference type="Proteomes" id="UP000006852"/>
    </source>
</evidence>
<dbReference type="EMBL" id="CP002631">
    <property type="protein sequence ID" value="AEB13008.1"/>
    <property type="molecule type" value="Genomic_DNA"/>
</dbReference>
<dbReference type="InterPro" id="IPR025202">
    <property type="entry name" value="PLD-like_dom"/>
</dbReference>
<reference evidence="4" key="2">
    <citation type="submission" date="2011-04" db="EMBL/GenBank/DDBJ databases">
        <title>The complete genome of chromosome of Treponema succinifaciens DSM 2489.</title>
        <authorList>
            <person name="Lucas S."/>
            <person name="Copeland A."/>
            <person name="Lapidus A."/>
            <person name="Bruce D."/>
            <person name="Goodwin L."/>
            <person name="Pitluck S."/>
            <person name="Peters L."/>
            <person name="Kyrpides N."/>
            <person name="Mavromatis K."/>
            <person name="Ivanova N."/>
            <person name="Ovchinnikova G."/>
            <person name="Teshima H."/>
            <person name="Detter J.C."/>
            <person name="Tapia R."/>
            <person name="Han C."/>
            <person name="Land M."/>
            <person name="Hauser L."/>
            <person name="Markowitz V."/>
            <person name="Cheng J.-F."/>
            <person name="Hugenholtz P."/>
            <person name="Woyke T."/>
            <person name="Wu D."/>
            <person name="Gronow S."/>
            <person name="Wellnitz S."/>
            <person name="Brambilla E."/>
            <person name="Klenk H.-P."/>
            <person name="Eisen J.A."/>
        </authorList>
    </citation>
    <scope>NUCLEOTIDE SEQUENCE [LARGE SCALE GENOMIC DNA]</scope>
    <source>
        <strain evidence="4">ATCC 33096 / DSM 2489 / 6091</strain>
    </source>
</reference>
<evidence type="ECO:0000259" key="2">
    <source>
        <dbReference type="PROSITE" id="PS50035"/>
    </source>
</evidence>
<evidence type="ECO:0000256" key="1">
    <source>
        <dbReference type="SAM" id="Phobius"/>
    </source>
</evidence>
<dbReference type="GO" id="GO:0032049">
    <property type="term" value="P:cardiolipin biosynthetic process"/>
    <property type="evidence" value="ECO:0007669"/>
    <property type="project" value="UniProtKB-ARBA"/>
</dbReference>
<dbReference type="SMART" id="SM00155">
    <property type="entry name" value="PLDc"/>
    <property type="match status" value="2"/>
</dbReference>
<feature type="domain" description="PLD phosphodiesterase" evidence="2">
    <location>
        <begin position="244"/>
        <end position="271"/>
    </location>
</feature>
<accession>F2NU44</accession>
<keyword evidence="4" id="KW-1185">Reference proteome</keyword>
<dbReference type="Pfam" id="PF13091">
    <property type="entry name" value="PLDc_2"/>
    <property type="match status" value="2"/>
</dbReference>
<dbReference type="OrthoDB" id="9762009at2"/>
<keyword evidence="1" id="KW-1133">Transmembrane helix</keyword>
<dbReference type="KEGG" id="tsu:Tresu_0038"/>
<dbReference type="PROSITE" id="PS50035">
    <property type="entry name" value="PLD"/>
    <property type="match status" value="2"/>
</dbReference>
<gene>
    <name evidence="3" type="ordered locus">Tresu_0038</name>
</gene>